<keyword evidence="10" id="KW-0802">TPR repeat</keyword>
<dbReference type="InterPro" id="IPR005254">
    <property type="entry name" value="Heme_biosyn_assoc_TPR_pro"/>
</dbReference>
<gene>
    <name evidence="13" type="ORF">SADO_11499</name>
</gene>
<keyword evidence="14" id="KW-1185">Reference proteome</keyword>
<evidence type="ECO:0000256" key="1">
    <source>
        <dbReference type="ARBA" id="ARBA00002962"/>
    </source>
</evidence>
<feature type="domain" description="HemY N-terminal" evidence="12">
    <location>
        <begin position="27"/>
        <end position="133"/>
    </location>
</feature>
<keyword evidence="4" id="KW-1003">Cell membrane</keyword>
<dbReference type="RefSeq" id="WP_353111531.1">
    <property type="nucleotide sequence ID" value="NZ_APND01000003.1"/>
</dbReference>
<evidence type="ECO:0000256" key="9">
    <source>
        <dbReference type="ARBA" id="ARBA00023244"/>
    </source>
</evidence>
<protein>
    <submittedName>
        <fullName evidence="13">HemY domain-containing protein</fullName>
    </submittedName>
</protein>
<dbReference type="Proteomes" id="UP001460888">
    <property type="component" value="Unassembled WGS sequence"/>
</dbReference>
<keyword evidence="7 11" id="KW-1133">Transmembrane helix</keyword>
<evidence type="ECO:0000256" key="10">
    <source>
        <dbReference type="PROSITE-ProRule" id="PRU00339"/>
    </source>
</evidence>
<dbReference type="InterPro" id="IPR019734">
    <property type="entry name" value="TPR_rpt"/>
</dbReference>
<comment type="function">
    <text evidence="1">Involved in a late step of protoheme IX synthesis.</text>
</comment>
<evidence type="ECO:0000259" key="12">
    <source>
        <dbReference type="Pfam" id="PF07219"/>
    </source>
</evidence>
<evidence type="ECO:0000256" key="7">
    <source>
        <dbReference type="ARBA" id="ARBA00022989"/>
    </source>
</evidence>
<evidence type="ECO:0000256" key="8">
    <source>
        <dbReference type="ARBA" id="ARBA00023136"/>
    </source>
</evidence>
<dbReference type="InterPro" id="IPR010817">
    <property type="entry name" value="HemY_N"/>
</dbReference>
<evidence type="ECO:0000256" key="11">
    <source>
        <dbReference type="SAM" id="Phobius"/>
    </source>
</evidence>
<dbReference type="SMART" id="SM00028">
    <property type="entry name" value="TPR"/>
    <property type="match status" value="2"/>
</dbReference>
<organism evidence="13 14">
    <name type="scientific">Salinisphaera dokdonensis CL-ES53</name>
    <dbReference type="NCBI Taxonomy" id="1304272"/>
    <lineage>
        <taxon>Bacteria</taxon>
        <taxon>Pseudomonadati</taxon>
        <taxon>Pseudomonadota</taxon>
        <taxon>Gammaproteobacteria</taxon>
        <taxon>Salinisphaerales</taxon>
        <taxon>Salinisphaeraceae</taxon>
        <taxon>Salinisphaera</taxon>
    </lineage>
</organism>
<evidence type="ECO:0000256" key="6">
    <source>
        <dbReference type="ARBA" id="ARBA00022692"/>
    </source>
</evidence>
<feature type="transmembrane region" description="Helical" evidence="11">
    <location>
        <begin position="43"/>
        <end position="69"/>
    </location>
</feature>
<keyword evidence="6 11" id="KW-0812">Transmembrane</keyword>
<keyword evidence="5" id="KW-0997">Cell inner membrane</keyword>
<dbReference type="EMBL" id="APND01000003">
    <property type="protein sequence ID" value="MES1929878.1"/>
    <property type="molecule type" value="Genomic_DNA"/>
</dbReference>
<dbReference type="NCBIfam" id="TIGR00540">
    <property type="entry name" value="TPR_hemY_coli"/>
    <property type="match status" value="1"/>
</dbReference>
<sequence length="395" mass="44700">MRRLLLVFSLFVIVGITVALVFRDQQGYLLLSFGGWQVETSLLFAVGVLLVGIWLALMLWRLIVAGVLLPSSMRKRLAARRDRKARNSLYDGLQLLMEGRWARAETELARLADRHEAPGLNYLLASRAAQFQGHVSDRDRYLEKASSKRGASELAVLLTQAQMQIQQGQSAEAMASLARLYQMEPTHPQVLQLYSAQSASVGDYKQLRALVPALYKHGDMPTENIDRLAVDAWNDELANHQQKDAIALTTAWKRVPKRLRAKPGMVERYAKLLKRAGADDQAADVIRDALKQEWSASLVLLFGDLECNDRTAQLATVESWLKQYGEEPELLLVAGRLCLRNRLWGRARSYFEASQKNQSRPDALLELGRLFEEINEKEEARSAYRQGLELRGNDR</sequence>
<dbReference type="Pfam" id="PF07219">
    <property type="entry name" value="HemY_N"/>
    <property type="match status" value="1"/>
</dbReference>
<name>A0ABV2B1X3_9GAMM</name>
<accession>A0ABV2B1X3</accession>
<dbReference type="Gene3D" id="1.25.40.10">
    <property type="entry name" value="Tetratricopeptide repeat domain"/>
    <property type="match status" value="2"/>
</dbReference>
<dbReference type="InterPro" id="IPR011990">
    <property type="entry name" value="TPR-like_helical_dom_sf"/>
</dbReference>
<evidence type="ECO:0000256" key="5">
    <source>
        <dbReference type="ARBA" id="ARBA00022519"/>
    </source>
</evidence>
<proteinExistence type="predicted"/>
<keyword evidence="8 11" id="KW-0472">Membrane</keyword>
<evidence type="ECO:0000313" key="14">
    <source>
        <dbReference type="Proteomes" id="UP001460888"/>
    </source>
</evidence>
<dbReference type="PROSITE" id="PS50005">
    <property type="entry name" value="TPR"/>
    <property type="match status" value="1"/>
</dbReference>
<evidence type="ECO:0000313" key="13">
    <source>
        <dbReference type="EMBL" id="MES1929878.1"/>
    </source>
</evidence>
<evidence type="ECO:0000256" key="2">
    <source>
        <dbReference type="ARBA" id="ARBA00004429"/>
    </source>
</evidence>
<keyword evidence="9" id="KW-0627">Porphyrin biosynthesis</keyword>
<comment type="pathway">
    <text evidence="3">Porphyrin-containing compound metabolism; protoheme biosynthesis.</text>
</comment>
<evidence type="ECO:0000256" key="4">
    <source>
        <dbReference type="ARBA" id="ARBA00022475"/>
    </source>
</evidence>
<evidence type="ECO:0000256" key="3">
    <source>
        <dbReference type="ARBA" id="ARBA00004744"/>
    </source>
</evidence>
<comment type="subcellular location">
    <subcellularLocation>
        <location evidence="2">Cell inner membrane</location>
        <topology evidence="2">Multi-pass membrane protein</topology>
    </subcellularLocation>
</comment>
<comment type="caution">
    <text evidence="13">The sequence shown here is derived from an EMBL/GenBank/DDBJ whole genome shotgun (WGS) entry which is preliminary data.</text>
</comment>
<reference evidence="13 14" key="1">
    <citation type="submission" date="2013-03" db="EMBL/GenBank/DDBJ databases">
        <title>Salinisphaera dokdonensis CL-ES53 Genome Sequencing.</title>
        <authorList>
            <person name="Li C."/>
            <person name="Lai Q."/>
            <person name="Shao Z."/>
        </authorList>
    </citation>
    <scope>NUCLEOTIDE SEQUENCE [LARGE SCALE GENOMIC DNA]</scope>
    <source>
        <strain evidence="13 14">CL-ES53</strain>
    </source>
</reference>
<dbReference type="SUPFAM" id="SSF48452">
    <property type="entry name" value="TPR-like"/>
    <property type="match status" value="1"/>
</dbReference>
<feature type="repeat" description="TPR" evidence="10">
    <location>
        <begin position="361"/>
        <end position="394"/>
    </location>
</feature>